<dbReference type="AlphaFoldDB" id="A0A1H5LKK6"/>
<sequence>MSSTARCPMHGVRTLPDDGTPLRPSRTLNDWRDEAAATPLRYADGHDGLIVTRHELAQAVLADPRFSQQPQRMPLETESSADPPDLAAQRSMREAGLLGLDGGEHARLRRAITSRFSVRAVRGIRDVVASTVSDQLQRLLMGGSPANVTTAYAEPISARMHCHVLGIPNEFADTFSTLFVGGGTTQQKFDFIREVIDAKRSHPGEDVLSDLVRGELSQSEIEGLALVLMASGRDSVAYMIATTTVALLTHPDQRAVLRTDPALMKGAVEEFMRYGAMFLTLFPRTALEDVELDGVRIRAGQSVSVSSVGANRDERRFEDPDRFDVKRDAFGHLGFGHGRHGCVGQQLARVEITEAISQLFATVPDMRLVEAEQMSPQPFANPVGTYEAGDVIVAWGGMSS</sequence>
<dbReference type="InterPro" id="IPR001128">
    <property type="entry name" value="Cyt_P450"/>
</dbReference>
<evidence type="ECO:0000256" key="1">
    <source>
        <dbReference type="ARBA" id="ARBA00010617"/>
    </source>
</evidence>
<organism evidence="9 10">
    <name type="scientific">Ruania alba</name>
    <dbReference type="NCBI Taxonomy" id="648782"/>
    <lineage>
        <taxon>Bacteria</taxon>
        <taxon>Bacillati</taxon>
        <taxon>Actinomycetota</taxon>
        <taxon>Actinomycetes</taxon>
        <taxon>Micrococcales</taxon>
        <taxon>Ruaniaceae</taxon>
        <taxon>Ruania</taxon>
    </lineage>
</organism>
<evidence type="ECO:0000256" key="7">
    <source>
        <dbReference type="RuleBase" id="RU000461"/>
    </source>
</evidence>
<evidence type="ECO:0000313" key="10">
    <source>
        <dbReference type="Proteomes" id="UP000199220"/>
    </source>
</evidence>
<dbReference type="GO" id="GO:0004497">
    <property type="term" value="F:monooxygenase activity"/>
    <property type="evidence" value="ECO:0007669"/>
    <property type="project" value="UniProtKB-KW"/>
</dbReference>
<dbReference type="PRINTS" id="PR00359">
    <property type="entry name" value="BP450"/>
</dbReference>
<dbReference type="Gene3D" id="1.10.630.10">
    <property type="entry name" value="Cytochrome P450"/>
    <property type="match status" value="1"/>
</dbReference>
<keyword evidence="6 7" id="KW-0503">Monooxygenase</keyword>
<protein>
    <submittedName>
        <fullName evidence="9">Cytochrome P450</fullName>
    </submittedName>
</protein>
<dbReference type="PANTHER" id="PTHR46696:SF1">
    <property type="entry name" value="CYTOCHROME P450 YJIB-RELATED"/>
    <property type="match status" value="1"/>
</dbReference>
<evidence type="ECO:0000256" key="3">
    <source>
        <dbReference type="ARBA" id="ARBA00022723"/>
    </source>
</evidence>
<keyword evidence="10" id="KW-1185">Reference proteome</keyword>
<dbReference type="InterPro" id="IPR002397">
    <property type="entry name" value="Cyt_P450_B"/>
</dbReference>
<keyword evidence="3 7" id="KW-0479">Metal-binding</keyword>
<dbReference type="InterPro" id="IPR017972">
    <property type="entry name" value="Cyt_P450_CS"/>
</dbReference>
<dbReference type="GO" id="GO:0020037">
    <property type="term" value="F:heme binding"/>
    <property type="evidence" value="ECO:0007669"/>
    <property type="project" value="InterPro"/>
</dbReference>
<dbReference type="STRING" id="648782.SAMN04488554_2858"/>
<evidence type="ECO:0000256" key="4">
    <source>
        <dbReference type="ARBA" id="ARBA00023002"/>
    </source>
</evidence>
<dbReference type="PROSITE" id="PS00086">
    <property type="entry name" value="CYTOCHROME_P450"/>
    <property type="match status" value="1"/>
</dbReference>
<keyword evidence="4 7" id="KW-0560">Oxidoreductase</keyword>
<dbReference type="Pfam" id="PF00067">
    <property type="entry name" value="p450"/>
    <property type="match status" value="1"/>
</dbReference>
<evidence type="ECO:0000256" key="8">
    <source>
        <dbReference type="SAM" id="MobiDB-lite"/>
    </source>
</evidence>
<dbReference type="Proteomes" id="UP000199220">
    <property type="component" value="Unassembled WGS sequence"/>
</dbReference>
<feature type="region of interest" description="Disordered" evidence="8">
    <location>
        <begin position="1"/>
        <end position="27"/>
    </location>
</feature>
<dbReference type="FunFam" id="1.10.630.10:FF:000018">
    <property type="entry name" value="Cytochrome P450 monooxygenase"/>
    <property type="match status" value="1"/>
</dbReference>
<dbReference type="EMBL" id="FNTX01000002">
    <property type="protein sequence ID" value="SEE77524.1"/>
    <property type="molecule type" value="Genomic_DNA"/>
</dbReference>
<evidence type="ECO:0000256" key="2">
    <source>
        <dbReference type="ARBA" id="ARBA00022617"/>
    </source>
</evidence>
<reference evidence="10" key="1">
    <citation type="submission" date="2016-10" db="EMBL/GenBank/DDBJ databases">
        <authorList>
            <person name="Varghese N."/>
            <person name="Submissions S."/>
        </authorList>
    </citation>
    <scope>NUCLEOTIDE SEQUENCE [LARGE SCALE GENOMIC DNA]</scope>
    <source>
        <strain evidence="10">DSM 21368</strain>
    </source>
</reference>
<dbReference type="RefSeq" id="WP_175477114.1">
    <property type="nucleotide sequence ID" value="NZ_FNTX01000002.1"/>
</dbReference>
<keyword evidence="2 7" id="KW-0349">Heme</keyword>
<evidence type="ECO:0000313" key="9">
    <source>
        <dbReference type="EMBL" id="SEE77524.1"/>
    </source>
</evidence>
<proteinExistence type="inferred from homology"/>
<comment type="similarity">
    <text evidence="1 7">Belongs to the cytochrome P450 family.</text>
</comment>
<dbReference type="PANTHER" id="PTHR46696">
    <property type="entry name" value="P450, PUTATIVE (EUROFUNG)-RELATED"/>
    <property type="match status" value="1"/>
</dbReference>
<dbReference type="InterPro" id="IPR036396">
    <property type="entry name" value="Cyt_P450_sf"/>
</dbReference>
<accession>A0A1H5LKK6</accession>
<dbReference type="GO" id="GO:0005506">
    <property type="term" value="F:iron ion binding"/>
    <property type="evidence" value="ECO:0007669"/>
    <property type="project" value="InterPro"/>
</dbReference>
<feature type="region of interest" description="Disordered" evidence="8">
    <location>
        <begin position="64"/>
        <end position="86"/>
    </location>
</feature>
<evidence type="ECO:0000256" key="5">
    <source>
        <dbReference type="ARBA" id="ARBA00023004"/>
    </source>
</evidence>
<name>A0A1H5LKK6_9MICO</name>
<gene>
    <name evidence="9" type="ORF">SAMN04488554_2858</name>
</gene>
<evidence type="ECO:0000256" key="6">
    <source>
        <dbReference type="ARBA" id="ARBA00023033"/>
    </source>
</evidence>
<dbReference type="GO" id="GO:0016705">
    <property type="term" value="F:oxidoreductase activity, acting on paired donors, with incorporation or reduction of molecular oxygen"/>
    <property type="evidence" value="ECO:0007669"/>
    <property type="project" value="InterPro"/>
</dbReference>
<dbReference type="SUPFAM" id="SSF48264">
    <property type="entry name" value="Cytochrome P450"/>
    <property type="match status" value="1"/>
</dbReference>
<keyword evidence="5 7" id="KW-0408">Iron</keyword>